<protein>
    <submittedName>
        <fullName evidence="1">Uncharacterized protein</fullName>
    </submittedName>
</protein>
<comment type="caution">
    <text evidence="1">The sequence shown here is derived from an EMBL/GenBank/DDBJ whole genome shotgun (WGS) entry which is preliminary data.</text>
</comment>
<accession>A0AA39QUI2</accession>
<gene>
    <name evidence="1" type="ORF">JMJ35_008860</name>
</gene>
<evidence type="ECO:0000313" key="1">
    <source>
        <dbReference type="EMBL" id="KAK0508584.1"/>
    </source>
</evidence>
<reference evidence="1" key="1">
    <citation type="submission" date="2023-03" db="EMBL/GenBank/DDBJ databases">
        <title>Complete genome of Cladonia borealis.</title>
        <authorList>
            <person name="Park H."/>
        </authorList>
    </citation>
    <scope>NUCLEOTIDE SEQUENCE</scope>
    <source>
        <strain evidence="1">ANT050790</strain>
    </source>
</reference>
<dbReference type="Proteomes" id="UP001166286">
    <property type="component" value="Unassembled WGS sequence"/>
</dbReference>
<sequence length="559" mass="61075">MSDRQHAWPITLLDLLHNSLILGHIGPYLGMNGLLKLAATSKSFHDLIYNSSQVFSHVDLTSVESCRTRFESKLDTGEEEQQDPSVALLQSPEEFYARPLRKVFCSLRSHDVLKNIRTLVLDGLAVPAILVRELLCDETYNIRILSLRGVGDLGSGKLLQVLRYVIRPSRPENTPKLKGLYFFTPVSAAAEYTAADLRQRYQSSLTGVTNSVGARLGAGAGTGAASSGALHKEFIQLSWHQSNPWYSGSGTEVFCISSKEEADQWSSLLEAASGVIAFDAVLCRQNSHIVAQMDGENSPKVEEMRFEAKSAIANISLGGCQMCGSCPEGPAYPGKSPEQHLPLLAPPPLHASTVKAAQRLHTNGLPHPPFIARCRQCLKDRWCERCNAWWCESCYKIPSKRAPTNLDSASSGTPGFQQSVKVHNTLCVSNCLIDQLLNEGGEGGMPVPRNIATSAVNNVTNACTLPREAAQLVEGNIVGSMTLDAMLKIVHGVLQVVEELPCWTIRSNRNVMLKHFPAGHGGHTWAYFRMGCDHAVARKQYTAQDGKPIRIRANVPTVA</sequence>
<evidence type="ECO:0000313" key="2">
    <source>
        <dbReference type="Proteomes" id="UP001166286"/>
    </source>
</evidence>
<proteinExistence type="predicted"/>
<name>A0AA39QUI2_9LECA</name>
<organism evidence="1 2">
    <name type="scientific">Cladonia borealis</name>
    <dbReference type="NCBI Taxonomy" id="184061"/>
    <lineage>
        <taxon>Eukaryota</taxon>
        <taxon>Fungi</taxon>
        <taxon>Dikarya</taxon>
        <taxon>Ascomycota</taxon>
        <taxon>Pezizomycotina</taxon>
        <taxon>Lecanoromycetes</taxon>
        <taxon>OSLEUM clade</taxon>
        <taxon>Lecanoromycetidae</taxon>
        <taxon>Lecanorales</taxon>
        <taxon>Lecanorineae</taxon>
        <taxon>Cladoniaceae</taxon>
        <taxon>Cladonia</taxon>
    </lineage>
</organism>
<dbReference type="AlphaFoldDB" id="A0AA39QUI2"/>
<dbReference type="EMBL" id="JAFEKC020000020">
    <property type="protein sequence ID" value="KAK0508584.1"/>
    <property type="molecule type" value="Genomic_DNA"/>
</dbReference>
<keyword evidence="2" id="KW-1185">Reference proteome</keyword>